<proteinExistence type="predicted"/>
<evidence type="ECO:0000313" key="2">
    <source>
        <dbReference type="EMBL" id="AVP98170.1"/>
    </source>
</evidence>
<reference evidence="2 3" key="1">
    <citation type="submission" date="2018-03" db="EMBL/GenBank/DDBJ databases">
        <title>Ahniella affigens gen. nov., sp. nov., a gammaproteobacterium isolated from sandy soil near a stream.</title>
        <authorList>
            <person name="Ko Y."/>
            <person name="Kim J.-H."/>
        </authorList>
    </citation>
    <scope>NUCLEOTIDE SEQUENCE [LARGE SCALE GENOMIC DNA]</scope>
    <source>
        <strain evidence="2 3">D13</strain>
    </source>
</reference>
<dbReference type="EMBL" id="CP027860">
    <property type="protein sequence ID" value="AVP98170.1"/>
    <property type="molecule type" value="Genomic_DNA"/>
</dbReference>
<accession>A0A2P1PTL7</accession>
<evidence type="ECO:0000313" key="3">
    <source>
        <dbReference type="Proteomes" id="UP000241074"/>
    </source>
</evidence>
<dbReference type="RefSeq" id="WP_106892090.1">
    <property type="nucleotide sequence ID" value="NZ_CP027860.1"/>
</dbReference>
<dbReference type="PROSITE" id="PS51257">
    <property type="entry name" value="PROKAR_LIPOPROTEIN"/>
    <property type="match status" value="1"/>
</dbReference>
<sequence>MNRITTCLSASLCLLLSACSVFTEPVRFDAVADQDRLRQNWAWRTFISDRPGWTEGLHSDLVNCRNNAEEIAVQADRLGLTHVFAAGILGDGTPHVVTVVTGKDGSQFAFDNGRIAAYPFPPKELNHWMSQIGWYTTLPHERLVAANN</sequence>
<dbReference type="KEGG" id="xba:C7S18_13635"/>
<feature type="chain" id="PRO_5015112580" evidence="1">
    <location>
        <begin position="24"/>
        <end position="148"/>
    </location>
</feature>
<dbReference type="AlphaFoldDB" id="A0A2P1PTL7"/>
<evidence type="ECO:0000256" key="1">
    <source>
        <dbReference type="SAM" id="SignalP"/>
    </source>
</evidence>
<feature type="signal peptide" evidence="1">
    <location>
        <begin position="1"/>
        <end position="23"/>
    </location>
</feature>
<keyword evidence="1" id="KW-0732">Signal</keyword>
<protein>
    <submittedName>
        <fullName evidence="2">Uncharacterized protein</fullName>
    </submittedName>
</protein>
<dbReference type="Proteomes" id="UP000241074">
    <property type="component" value="Chromosome"/>
</dbReference>
<organism evidence="2 3">
    <name type="scientific">Ahniella affigens</name>
    <dbReference type="NCBI Taxonomy" id="2021234"/>
    <lineage>
        <taxon>Bacteria</taxon>
        <taxon>Pseudomonadati</taxon>
        <taxon>Pseudomonadota</taxon>
        <taxon>Gammaproteobacteria</taxon>
        <taxon>Lysobacterales</taxon>
        <taxon>Rhodanobacteraceae</taxon>
        <taxon>Ahniella</taxon>
    </lineage>
</organism>
<keyword evidence="3" id="KW-1185">Reference proteome</keyword>
<name>A0A2P1PTL7_9GAMM</name>
<gene>
    <name evidence="2" type="ORF">C7S18_13635</name>
</gene>
<reference evidence="2 3" key="2">
    <citation type="submission" date="2018-03" db="EMBL/GenBank/DDBJ databases">
        <authorList>
            <person name="Keele B.F."/>
        </authorList>
    </citation>
    <scope>NUCLEOTIDE SEQUENCE [LARGE SCALE GENOMIC DNA]</scope>
    <source>
        <strain evidence="2 3">D13</strain>
    </source>
</reference>